<evidence type="ECO:0000313" key="1">
    <source>
        <dbReference type="EMBL" id="OIO30506.1"/>
    </source>
</evidence>
<dbReference type="AlphaFoldDB" id="A0A1J4V007"/>
<name>A0A1J4V007_9BACT</name>
<gene>
    <name evidence="1" type="ORF">AUJ77_02945</name>
</gene>
<sequence length="111" mass="12593">MDSQELDALRGKIARNGVGIEEDVKKRNADITLLQEECPHVEVVELPYTPEVGFSLEFSARRICTFCGKIEREQSPNSGIYEVLSHNPTHFVEREGFYLLLNSTIQPVSKK</sequence>
<dbReference type="STRING" id="1805281.AUJ77_02945"/>
<dbReference type="Proteomes" id="UP000181992">
    <property type="component" value="Unassembled WGS sequence"/>
</dbReference>
<reference evidence="1 2" key="1">
    <citation type="journal article" date="2016" name="Environ. Microbiol.">
        <title>Genomic resolution of a cold subsurface aquifer community provides metabolic insights for novel microbes adapted to high CO concentrations.</title>
        <authorList>
            <person name="Probst A.J."/>
            <person name="Castelle C.J."/>
            <person name="Singh A."/>
            <person name="Brown C.T."/>
            <person name="Anantharaman K."/>
            <person name="Sharon I."/>
            <person name="Hug L.A."/>
            <person name="Burstein D."/>
            <person name="Emerson J.B."/>
            <person name="Thomas B.C."/>
            <person name="Banfield J.F."/>
        </authorList>
    </citation>
    <scope>NUCLEOTIDE SEQUENCE [LARGE SCALE GENOMIC DNA]</scope>
    <source>
        <strain evidence="1">CG1_02_43_90</strain>
    </source>
</reference>
<comment type="caution">
    <text evidence="1">The sequence shown here is derived from an EMBL/GenBank/DDBJ whole genome shotgun (WGS) entry which is preliminary data.</text>
</comment>
<accession>A0A1J4V007</accession>
<proteinExistence type="predicted"/>
<evidence type="ECO:0000313" key="2">
    <source>
        <dbReference type="Proteomes" id="UP000181992"/>
    </source>
</evidence>
<organism evidence="1 2">
    <name type="scientific">Candidatus Nomurabacteria bacterium CG1_02_43_90</name>
    <dbReference type="NCBI Taxonomy" id="1805281"/>
    <lineage>
        <taxon>Bacteria</taxon>
        <taxon>Candidatus Nomuraibacteriota</taxon>
    </lineage>
</organism>
<dbReference type="EMBL" id="MNVN01000016">
    <property type="protein sequence ID" value="OIO30506.1"/>
    <property type="molecule type" value="Genomic_DNA"/>
</dbReference>
<protein>
    <submittedName>
        <fullName evidence="1">Uncharacterized protein</fullName>
    </submittedName>
</protein>